<dbReference type="Gene3D" id="3.30.1540.10">
    <property type="entry name" value="formyl-coa transferase, domain 3"/>
    <property type="match status" value="1"/>
</dbReference>
<dbReference type="PANTHER" id="PTHR48207:SF3">
    <property type="entry name" value="SUCCINATE--HYDROXYMETHYLGLUTARATE COA-TRANSFERASE"/>
    <property type="match status" value="1"/>
</dbReference>
<organism evidence="2 3">
    <name type="scientific">Acetobacter okinawensis</name>
    <dbReference type="NCBI Taxonomy" id="1076594"/>
    <lineage>
        <taxon>Bacteria</taxon>
        <taxon>Pseudomonadati</taxon>
        <taxon>Pseudomonadota</taxon>
        <taxon>Alphaproteobacteria</taxon>
        <taxon>Acetobacterales</taxon>
        <taxon>Acetobacteraceae</taxon>
        <taxon>Acetobacter</taxon>
    </lineage>
</organism>
<dbReference type="OrthoDB" id="7457784at2"/>
<evidence type="ECO:0000313" key="2">
    <source>
        <dbReference type="EMBL" id="OUJ11940.1"/>
    </source>
</evidence>
<keyword evidence="1 2" id="KW-0808">Transferase</keyword>
<sequence length="403" mass="42459">MTVTAASSPCLPLQGVKVLDLSRVLAGPLCAAMLADLGADVTKIERPDGGDDSRAFGPYLNGESTYFMLLNRGKKSITLDLKKEDGMAIFLKLVKQADVLVENFRPGVTARLGIDYASLHAINPRLVYVSISGFGQEGPLAQRAAYDHVIQAIGGIMSSTGWPSTGPTRVGDPIADVVSGLYGAWGALAGILQRQISGNGTHIDVAMLDAVISLQVVSLAQLMGGAPPPGLLGNAHAISAPMDTFPTTDGEIVIAVANDSLFTRLAKAIGQPDLDQDSRFSSDPQRHQNQDALKTILSAWSSTLTTQEAMTMLVTAGVPAAPVNTLAEALQSPHVHERGIVKQVEHPVAGPIQIIPQPVRFNGLNPAPERAAPVLGAHTDTILHDDLELSDAQIAQLRADHVL</sequence>
<evidence type="ECO:0000256" key="1">
    <source>
        <dbReference type="ARBA" id="ARBA00022679"/>
    </source>
</evidence>
<dbReference type="InterPro" id="IPR050483">
    <property type="entry name" value="CoA-transferase_III_domain"/>
</dbReference>
<dbReference type="PANTHER" id="PTHR48207">
    <property type="entry name" value="SUCCINATE--HYDROXYMETHYLGLUTARATE COA-TRANSFERASE"/>
    <property type="match status" value="1"/>
</dbReference>
<gene>
    <name evidence="2" type="ORF">HK26_05055</name>
</gene>
<comment type="caution">
    <text evidence="2">The sequence shown here is derived from an EMBL/GenBank/DDBJ whole genome shotgun (WGS) entry which is preliminary data.</text>
</comment>
<dbReference type="InterPro" id="IPR023606">
    <property type="entry name" value="CoA-Trfase_III_dom_1_sf"/>
</dbReference>
<dbReference type="SUPFAM" id="SSF89796">
    <property type="entry name" value="CoA-transferase family III (CaiB/BaiF)"/>
    <property type="match status" value="1"/>
</dbReference>
<dbReference type="InterPro" id="IPR003673">
    <property type="entry name" value="CoA-Trfase_fam_III"/>
</dbReference>
<protein>
    <submittedName>
        <fullName evidence="2">Acyl-CoA transferase</fullName>
    </submittedName>
</protein>
<dbReference type="Gene3D" id="3.40.50.10540">
    <property type="entry name" value="Crotonobetainyl-coa:carnitine coa-transferase, domain 1"/>
    <property type="match status" value="1"/>
</dbReference>
<dbReference type="Pfam" id="PF02515">
    <property type="entry name" value="CoA_transf_3"/>
    <property type="match status" value="1"/>
</dbReference>
<dbReference type="GO" id="GO:0008410">
    <property type="term" value="F:CoA-transferase activity"/>
    <property type="evidence" value="ECO:0007669"/>
    <property type="project" value="TreeGrafter"/>
</dbReference>
<dbReference type="STRING" id="1236501.GCA_000613865_02283"/>
<reference evidence="3" key="1">
    <citation type="submission" date="2014-06" db="EMBL/GenBank/DDBJ databases">
        <authorList>
            <person name="Winans N.J."/>
            <person name="Newell P.D."/>
            <person name="Douglas A.E."/>
        </authorList>
    </citation>
    <scope>NUCLEOTIDE SEQUENCE [LARGE SCALE GENOMIC DNA]</scope>
</reference>
<dbReference type="eggNOG" id="COG1804">
    <property type="taxonomic scope" value="Bacteria"/>
</dbReference>
<dbReference type="AlphaFoldDB" id="A0A252BTA1"/>
<accession>A0A252BTA1</accession>
<dbReference type="Proteomes" id="UP000194931">
    <property type="component" value="Unassembled WGS sequence"/>
</dbReference>
<dbReference type="EMBL" id="JOPJ01000020">
    <property type="protein sequence ID" value="OUJ11940.1"/>
    <property type="molecule type" value="Genomic_DNA"/>
</dbReference>
<keyword evidence="3" id="KW-1185">Reference proteome</keyword>
<dbReference type="InterPro" id="IPR044855">
    <property type="entry name" value="CoA-Trfase_III_dom3_sf"/>
</dbReference>
<name>A0A252BTA1_9PROT</name>
<proteinExistence type="predicted"/>
<evidence type="ECO:0000313" key="3">
    <source>
        <dbReference type="Proteomes" id="UP000194931"/>
    </source>
</evidence>